<protein>
    <recommendedName>
        <fullName evidence="4">Nuclear transport factor 2 family protein</fullName>
    </recommendedName>
</protein>
<feature type="signal peptide" evidence="1">
    <location>
        <begin position="1"/>
        <end position="19"/>
    </location>
</feature>
<dbReference type="EMBL" id="BAABAV010000001">
    <property type="protein sequence ID" value="GAA4268906.1"/>
    <property type="molecule type" value="Genomic_DNA"/>
</dbReference>
<sequence>MRIKLIFFSFFLSFFFINAQTTKDSNVELEKVIDVFRVSIIERNDFEKFSNLFLHDSITWAAIITGETKKRVLQQKPDFTFQTSNYKTFFEELKDGSEEKFYNVKIDVLNEFATISFDYSFNVNSKIQNWGTEYWSLILMNNTWKITSVTWSQNMQNLEACPFEPKDLFKMN</sequence>
<dbReference type="Gene3D" id="3.10.450.50">
    <property type="match status" value="1"/>
</dbReference>
<gene>
    <name evidence="2" type="ORF">GCM10022257_10070</name>
</gene>
<organism evidence="2 3">
    <name type="scientific">Hyunsoonleella aestuarii</name>
    <dbReference type="NCBI Taxonomy" id="912802"/>
    <lineage>
        <taxon>Bacteria</taxon>
        <taxon>Pseudomonadati</taxon>
        <taxon>Bacteroidota</taxon>
        <taxon>Flavobacteriia</taxon>
        <taxon>Flavobacteriales</taxon>
        <taxon>Flavobacteriaceae</taxon>
    </lineage>
</organism>
<dbReference type="RefSeq" id="WP_139001165.1">
    <property type="nucleotide sequence ID" value="NZ_BAABAV010000001.1"/>
</dbReference>
<reference evidence="3" key="1">
    <citation type="journal article" date="2019" name="Int. J. Syst. Evol. Microbiol.">
        <title>The Global Catalogue of Microorganisms (GCM) 10K type strain sequencing project: providing services to taxonomists for standard genome sequencing and annotation.</title>
        <authorList>
            <consortium name="The Broad Institute Genomics Platform"/>
            <consortium name="The Broad Institute Genome Sequencing Center for Infectious Disease"/>
            <person name="Wu L."/>
            <person name="Ma J."/>
        </authorList>
    </citation>
    <scope>NUCLEOTIDE SEQUENCE [LARGE SCALE GENOMIC DNA]</scope>
    <source>
        <strain evidence="3">JCM 17452</strain>
    </source>
</reference>
<dbReference type="InterPro" id="IPR032710">
    <property type="entry name" value="NTF2-like_dom_sf"/>
</dbReference>
<evidence type="ECO:0000313" key="2">
    <source>
        <dbReference type="EMBL" id="GAA4268906.1"/>
    </source>
</evidence>
<proteinExistence type="predicted"/>
<evidence type="ECO:0000256" key="1">
    <source>
        <dbReference type="SAM" id="SignalP"/>
    </source>
</evidence>
<feature type="chain" id="PRO_5046494472" description="Nuclear transport factor 2 family protein" evidence="1">
    <location>
        <begin position="20"/>
        <end position="172"/>
    </location>
</feature>
<evidence type="ECO:0000313" key="3">
    <source>
        <dbReference type="Proteomes" id="UP001500027"/>
    </source>
</evidence>
<dbReference type="Proteomes" id="UP001500027">
    <property type="component" value="Unassembled WGS sequence"/>
</dbReference>
<comment type="caution">
    <text evidence="2">The sequence shown here is derived from an EMBL/GenBank/DDBJ whole genome shotgun (WGS) entry which is preliminary data.</text>
</comment>
<name>A0ABP8E9H6_9FLAO</name>
<keyword evidence="1" id="KW-0732">Signal</keyword>
<accession>A0ABP8E9H6</accession>
<keyword evidence="3" id="KW-1185">Reference proteome</keyword>
<evidence type="ECO:0008006" key="4">
    <source>
        <dbReference type="Google" id="ProtNLM"/>
    </source>
</evidence>
<dbReference type="SUPFAM" id="SSF54427">
    <property type="entry name" value="NTF2-like"/>
    <property type="match status" value="1"/>
</dbReference>